<keyword evidence="1" id="KW-1133">Transmembrane helix</keyword>
<gene>
    <name evidence="2" type="ORF">ACCI49_15415</name>
</gene>
<dbReference type="RefSeq" id="WP_371839966.1">
    <property type="nucleotide sequence ID" value="NZ_JBGMEK010000037.1"/>
</dbReference>
<name>A0ABV4P212_9GAMM</name>
<comment type="caution">
    <text evidence="2">The sequence shown here is derived from an EMBL/GenBank/DDBJ whole genome shotgun (WGS) entry which is preliminary data.</text>
</comment>
<dbReference type="EMBL" id="JBGMEK010000037">
    <property type="protein sequence ID" value="MFA0812302.1"/>
    <property type="molecule type" value="Genomic_DNA"/>
</dbReference>
<keyword evidence="1" id="KW-0812">Transmembrane</keyword>
<dbReference type="InterPro" id="IPR021444">
    <property type="entry name" value="DUF3094"/>
</dbReference>
<accession>A0ABV4P212</accession>
<evidence type="ECO:0000313" key="3">
    <source>
        <dbReference type="Proteomes" id="UP001569428"/>
    </source>
</evidence>
<feature type="transmembrane region" description="Helical" evidence="1">
    <location>
        <begin position="36"/>
        <end position="57"/>
    </location>
</feature>
<dbReference type="Pfam" id="PF11293">
    <property type="entry name" value="DUF3094"/>
    <property type="match status" value="1"/>
</dbReference>
<protein>
    <submittedName>
        <fullName evidence="2">DUF3094 family protein</fullName>
    </submittedName>
</protein>
<dbReference type="Proteomes" id="UP001569428">
    <property type="component" value="Unassembled WGS sequence"/>
</dbReference>
<keyword evidence="1" id="KW-0472">Membrane</keyword>
<evidence type="ECO:0000256" key="1">
    <source>
        <dbReference type="SAM" id="Phobius"/>
    </source>
</evidence>
<sequence>MSDTPRKKLSEEDQARVDQFLQSGVNQVERKPFRPWLLLLVVVVVLTLLSLLSVFIAQTKGVV</sequence>
<proteinExistence type="predicted"/>
<organism evidence="2 3">
    <name type="scientific">Microbulbifer epialgicus</name>
    <dbReference type="NCBI Taxonomy" id="393907"/>
    <lineage>
        <taxon>Bacteria</taxon>
        <taxon>Pseudomonadati</taxon>
        <taxon>Pseudomonadota</taxon>
        <taxon>Gammaproteobacteria</taxon>
        <taxon>Cellvibrionales</taxon>
        <taxon>Microbulbiferaceae</taxon>
        <taxon>Microbulbifer</taxon>
    </lineage>
</organism>
<keyword evidence="3" id="KW-1185">Reference proteome</keyword>
<evidence type="ECO:0000313" key="2">
    <source>
        <dbReference type="EMBL" id="MFA0812302.1"/>
    </source>
</evidence>
<reference evidence="2 3" key="1">
    <citation type="submission" date="2024-08" db="EMBL/GenBank/DDBJ databases">
        <authorList>
            <person name="Ishaq N."/>
        </authorList>
    </citation>
    <scope>NUCLEOTIDE SEQUENCE [LARGE SCALE GENOMIC DNA]</scope>
    <source>
        <strain evidence="2 3">DSM 18651</strain>
    </source>
</reference>